<dbReference type="EMBL" id="JBEFKJ010000026">
    <property type="protein sequence ID" value="KAL2039336.1"/>
    <property type="molecule type" value="Genomic_DNA"/>
</dbReference>
<dbReference type="PROSITE" id="PS50082">
    <property type="entry name" value="WD_REPEATS_2"/>
    <property type="match status" value="1"/>
</dbReference>
<organism evidence="5 6">
    <name type="scientific">Stereocaulon virgatum</name>
    <dbReference type="NCBI Taxonomy" id="373712"/>
    <lineage>
        <taxon>Eukaryota</taxon>
        <taxon>Fungi</taxon>
        <taxon>Dikarya</taxon>
        <taxon>Ascomycota</taxon>
        <taxon>Pezizomycotina</taxon>
        <taxon>Lecanoromycetes</taxon>
        <taxon>OSLEUM clade</taxon>
        <taxon>Lecanoromycetidae</taxon>
        <taxon>Lecanorales</taxon>
        <taxon>Lecanorineae</taxon>
        <taxon>Stereocaulaceae</taxon>
        <taxon>Stereocaulon</taxon>
    </lineage>
</organism>
<dbReference type="InterPro" id="IPR039328">
    <property type="entry name" value="WDR89"/>
</dbReference>
<reference evidence="5 6" key="1">
    <citation type="submission" date="2024-09" db="EMBL/GenBank/DDBJ databases">
        <title>Rethinking Asexuality: The Enigmatic Case of Functional Sexual Genes in Lepraria (Stereocaulaceae).</title>
        <authorList>
            <person name="Doellman M."/>
            <person name="Sun Y."/>
            <person name="Barcenas-Pena A."/>
            <person name="Lumbsch H.T."/>
            <person name="Grewe F."/>
        </authorList>
    </citation>
    <scope>NUCLEOTIDE SEQUENCE [LARGE SCALE GENOMIC DNA]</scope>
    <source>
        <strain evidence="5 6">Mercado 3170</strain>
    </source>
</reference>
<keyword evidence="6" id="KW-1185">Reference proteome</keyword>
<dbReference type="PANTHER" id="PTHR22889:SF0">
    <property type="entry name" value="WD REPEAT-CONTAINING PROTEIN 89"/>
    <property type="match status" value="1"/>
</dbReference>
<evidence type="ECO:0008006" key="7">
    <source>
        <dbReference type="Google" id="ProtNLM"/>
    </source>
</evidence>
<keyword evidence="1 3" id="KW-0853">WD repeat</keyword>
<sequence length="370" mass="40751">MEVATLTDTSSLSLPPDSYIYKILQVDSKIAAISSDNSLRVIDSTSLKEIRDGIIDNVHAGVTCLEALRNDRSVFWTAGRDAVVRSWDLRLGKSTLDLSDDSNAPYLSLCVDDHCIVVGTELSHTQATVILWDNRAPGKPIRRYIESHNDDVTELQFHPQSRGTLLSGSTDGLVNIYNTAEADEDEALSQVANHGSSIHHAGFLSNSHFFALSHDETFSVYHLESQDDSALDVLPQVCGDIRPKLQCEYVVSVIPYIGSGKAILGVGSLSQQNLDLVPLRYADTWSFDLKSTIRLPGAHGEDIVRSMCTDHDTVFTAGEDGLIRAWRADTEQAQKHMQGAEATTENDKRKQRKRKDHAAGGDPTGRFKPY</sequence>
<comment type="caution">
    <text evidence="5">The sequence shown here is derived from an EMBL/GenBank/DDBJ whole genome shotgun (WGS) entry which is preliminary data.</text>
</comment>
<gene>
    <name evidence="5" type="ORF">N7G274_008004</name>
</gene>
<dbReference type="InterPro" id="IPR036322">
    <property type="entry name" value="WD40_repeat_dom_sf"/>
</dbReference>
<dbReference type="SMART" id="SM00320">
    <property type="entry name" value="WD40"/>
    <property type="match status" value="5"/>
</dbReference>
<dbReference type="Gene3D" id="2.130.10.10">
    <property type="entry name" value="YVTN repeat-like/Quinoprotein amine dehydrogenase"/>
    <property type="match status" value="3"/>
</dbReference>
<protein>
    <recommendedName>
        <fullName evidence="7">WD40 repeat-like protein</fullName>
    </recommendedName>
</protein>
<evidence type="ECO:0000313" key="5">
    <source>
        <dbReference type="EMBL" id="KAL2039336.1"/>
    </source>
</evidence>
<keyword evidence="2" id="KW-0677">Repeat</keyword>
<feature type="repeat" description="WD" evidence="3">
    <location>
        <begin position="145"/>
        <end position="187"/>
    </location>
</feature>
<dbReference type="PANTHER" id="PTHR22889">
    <property type="entry name" value="WD REPEAT-CONTAINING PROTEIN 89"/>
    <property type="match status" value="1"/>
</dbReference>
<dbReference type="InterPro" id="IPR001680">
    <property type="entry name" value="WD40_rpt"/>
</dbReference>
<dbReference type="SUPFAM" id="SSF50978">
    <property type="entry name" value="WD40 repeat-like"/>
    <property type="match status" value="1"/>
</dbReference>
<dbReference type="Pfam" id="PF00400">
    <property type="entry name" value="WD40"/>
    <property type="match status" value="2"/>
</dbReference>
<dbReference type="InterPro" id="IPR015943">
    <property type="entry name" value="WD40/YVTN_repeat-like_dom_sf"/>
</dbReference>
<dbReference type="PROSITE" id="PS50294">
    <property type="entry name" value="WD_REPEATS_REGION"/>
    <property type="match status" value="1"/>
</dbReference>
<evidence type="ECO:0000256" key="2">
    <source>
        <dbReference type="ARBA" id="ARBA00022737"/>
    </source>
</evidence>
<feature type="region of interest" description="Disordered" evidence="4">
    <location>
        <begin position="333"/>
        <end position="370"/>
    </location>
</feature>
<dbReference type="Proteomes" id="UP001590950">
    <property type="component" value="Unassembled WGS sequence"/>
</dbReference>
<accession>A0ABR4A331</accession>
<evidence type="ECO:0000313" key="6">
    <source>
        <dbReference type="Proteomes" id="UP001590950"/>
    </source>
</evidence>
<evidence type="ECO:0000256" key="1">
    <source>
        <dbReference type="ARBA" id="ARBA00022574"/>
    </source>
</evidence>
<name>A0ABR4A331_9LECA</name>
<evidence type="ECO:0000256" key="4">
    <source>
        <dbReference type="SAM" id="MobiDB-lite"/>
    </source>
</evidence>
<proteinExistence type="predicted"/>
<evidence type="ECO:0000256" key="3">
    <source>
        <dbReference type="PROSITE-ProRule" id="PRU00221"/>
    </source>
</evidence>